<comment type="caution">
    <text evidence="3">The sequence shown here is derived from an EMBL/GenBank/DDBJ whole genome shotgun (WGS) entry which is preliminary data.</text>
</comment>
<dbReference type="AlphaFoldDB" id="A0AAW0AEN3"/>
<accession>A0AAW0AEN3</accession>
<proteinExistence type="predicted"/>
<sequence>MMAPSIESSSRGVLPVQQSSPVKCMSNMIADYLDYQKIQAANVDEPVATSSAIPTALSTPPSGSPTSTSASSSAAAWKAHQQRSSSRPHPSTSMPPLFKPLTISPQRRVSRYAELLNRPVASAREQELRDALLVGDLRDEGRKVAMVEMQAGVVLAGMYAERAQRQLQAADERKGKEKSGGKLKMGYGKAKWFTPDAFIPIEAAAKKGRKRERQRHAVVLAEWKKKNDQIRERNEAKKAEWELEKEQAKLVGRRPGWLKPKWKDWDPEVLLPRPKKSKSGEDDEDDESEDGEDDDGSDADWIPEVF</sequence>
<feature type="region of interest" description="Disordered" evidence="2">
    <location>
        <begin position="256"/>
        <end position="306"/>
    </location>
</feature>
<feature type="compositionally biased region" description="Acidic residues" evidence="2">
    <location>
        <begin position="281"/>
        <end position="298"/>
    </location>
</feature>
<gene>
    <name evidence="3" type="ORF">R3P38DRAFT_3325585</name>
</gene>
<protein>
    <submittedName>
        <fullName evidence="3">Centromere protein B</fullName>
    </submittedName>
</protein>
<evidence type="ECO:0000256" key="1">
    <source>
        <dbReference type="SAM" id="Coils"/>
    </source>
</evidence>
<dbReference type="Proteomes" id="UP001362999">
    <property type="component" value="Unassembled WGS sequence"/>
</dbReference>
<evidence type="ECO:0000313" key="4">
    <source>
        <dbReference type="Proteomes" id="UP001362999"/>
    </source>
</evidence>
<organism evidence="3 4">
    <name type="scientific">Favolaschia claudopus</name>
    <dbReference type="NCBI Taxonomy" id="2862362"/>
    <lineage>
        <taxon>Eukaryota</taxon>
        <taxon>Fungi</taxon>
        <taxon>Dikarya</taxon>
        <taxon>Basidiomycota</taxon>
        <taxon>Agaricomycotina</taxon>
        <taxon>Agaricomycetes</taxon>
        <taxon>Agaricomycetidae</taxon>
        <taxon>Agaricales</taxon>
        <taxon>Marasmiineae</taxon>
        <taxon>Mycenaceae</taxon>
        <taxon>Favolaschia</taxon>
    </lineage>
</organism>
<feature type="coiled-coil region" evidence="1">
    <location>
        <begin position="220"/>
        <end position="251"/>
    </location>
</feature>
<name>A0AAW0AEN3_9AGAR</name>
<feature type="region of interest" description="Disordered" evidence="2">
    <location>
        <begin position="46"/>
        <end position="101"/>
    </location>
</feature>
<feature type="compositionally biased region" description="Polar residues" evidence="2">
    <location>
        <begin position="82"/>
        <end position="94"/>
    </location>
</feature>
<keyword evidence="1" id="KW-0175">Coiled coil</keyword>
<dbReference type="EMBL" id="JAWWNJ010000072">
    <property type="protein sequence ID" value="KAK7007224.1"/>
    <property type="molecule type" value="Genomic_DNA"/>
</dbReference>
<keyword evidence="4" id="KW-1185">Reference proteome</keyword>
<reference evidence="3 4" key="1">
    <citation type="journal article" date="2024" name="J Genomics">
        <title>Draft genome sequencing and assembly of Favolaschia claudopus CIRM-BRFM 2984 isolated from oak limbs.</title>
        <authorList>
            <person name="Navarro D."/>
            <person name="Drula E."/>
            <person name="Chaduli D."/>
            <person name="Cazenave R."/>
            <person name="Ahrendt S."/>
            <person name="Wang J."/>
            <person name="Lipzen A."/>
            <person name="Daum C."/>
            <person name="Barry K."/>
            <person name="Grigoriev I.V."/>
            <person name="Favel A."/>
            <person name="Rosso M.N."/>
            <person name="Martin F."/>
        </authorList>
    </citation>
    <scope>NUCLEOTIDE SEQUENCE [LARGE SCALE GENOMIC DNA]</scope>
    <source>
        <strain evidence="3 4">CIRM-BRFM 2984</strain>
    </source>
</reference>
<feature type="compositionally biased region" description="Low complexity" evidence="2">
    <location>
        <begin position="54"/>
        <end position="76"/>
    </location>
</feature>
<evidence type="ECO:0000313" key="3">
    <source>
        <dbReference type="EMBL" id="KAK7007224.1"/>
    </source>
</evidence>
<evidence type="ECO:0000256" key="2">
    <source>
        <dbReference type="SAM" id="MobiDB-lite"/>
    </source>
</evidence>